<evidence type="ECO:0000256" key="3">
    <source>
        <dbReference type="RuleBase" id="RU000363"/>
    </source>
</evidence>
<protein>
    <submittedName>
        <fullName evidence="4">SDR family NAD(P)-dependent oxidoreductase</fullName>
        <ecNumber evidence="4">1.-.-.-</ecNumber>
    </submittedName>
</protein>
<dbReference type="InterPro" id="IPR036291">
    <property type="entry name" value="NAD(P)-bd_dom_sf"/>
</dbReference>
<dbReference type="Pfam" id="PF00106">
    <property type="entry name" value="adh_short"/>
    <property type="match status" value="1"/>
</dbReference>
<dbReference type="PANTHER" id="PTHR44196:SF1">
    <property type="entry name" value="DEHYDROGENASE_REDUCTASE SDR FAMILY MEMBER 7B"/>
    <property type="match status" value="1"/>
</dbReference>
<evidence type="ECO:0000256" key="2">
    <source>
        <dbReference type="ARBA" id="ARBA00023002"/>
    </source>
</evidence>
<dbReference type="Proteomes" id="UP001596505">
    <property type="component" value="Unassembled WGS sequence"/>
</dbReference>
<evidence type="ECO:0000256" key="1">
    <source>
        <dbReference type="ARBA" id="ARBA00006484"/>
    </source>
</evidence>
<organism evidence="4 5">
    <name type="scientific">Scopulibacillus cellulosilyticus</name>
    <dbReference type="NCBI Taxonomy" id="2665665"/>
    <lineage>
        <taxon>Bacteria</taxon>
        <taxon>Bacillati</taxon>
        <taxon>Bacillota</taxon>
        <taxon>Bacilli</taxon>
        <taxon>Bacillales</taxon>
        <taxon>Sporolactobacillaceae</taxon>
        <taxon>Scopulibacillus</taxon>
    </lineage>
</organism>
<keyword evidence="2 4" id="KW-0560">Oxidoreductase</keyword>
<evidence type="ECO:0000313" key="5">
    <source>
        <dbReference type="Proteomes" id="UP001596505"/>
    </source>
</evidence>
<dbReference type="SUPFAM" id="SSF51735">
    <property type="entry name" value="NAD(P)-binding Rossmann-fold domains"/>
    <property type="match status" value="1"/>
</dbReference>
<evidence type="ECO:0000313" key="4">
    <source>
        <dbReference type="EMBL" id="MFC7393953.1"/>
    </source>
</evidence>
<dbReference type="RefSeq" id="WP_380966809.1">
    <property type="nucleotide sequence ID" value="NZ_JBHTCO010000017.1"/>
</dbReference>
<gene>
    <name evidence="4" type="ORF">ACFQRG_13410</name>
</gene>
<comment type="similarity">
    <text evidence="1 3">Belongs to the short-chain dehydrogenases/reductases (SDR) family.</text>
</comment>
<dbReference type="EMBL" id="JBHTCO010000017">
    <property type="protein sequence ID" value="MFC7393953.1"/>
    <property type="molecule type" value="Genomic_DNA"/>
</dbReference>
<dbReference type="Gene3D" id="3.40.50.720">
    <property type="entry name" value="NAD(P)-binding Rossmann-like Domain"/>
    <property type="match status" value="1"/>
</dbReference>
<comment type="caution">
    <text evidence="4">The sequence shown here is derived from an EMBL/GenBank/DDBJ whole genome shotgun (WGS) entry which is preliminary data.</text>
</comment>
<proteinExistence type="inferred from homology"/>
<dbReference type="PRINTS" id="PR00080">
    <property type="entry name" value="SDRFAMILY"/>
</dbReference>
<name>A0ABW2Q2T3_9BACL</name>
<reference evidence="5" key="1">
    <citation type="journal article" date="2019" name="Int. J. Syst. Evol. Microbiol.">
        <title>The Global Catalogue of Microorganisms (GCM) 10K type strain sequencing project: providing services to taxonomists for standard genome sequencing and annotation.</title>
        <authorList>
            <consortium name="The Broad Institute Genomics Platform"/>
            <consortium name="The Broad Institute Genome Sequencing Center for Infectious Disease"/>
            <person name="Wu L."/>
            <person name="Ma J."/>
        </authorList>
    </citation>
    <scope>NUCLEOTIDE SEQUENCE [LARGE SCALE GENOMIC DNA]</scope>
    <source>
        <strain evidence="5">CGMCC 1.16305</strain>
    </source>
</reference>
<sequence length="228" mass="25240">MAYIIITGGGSGLGRALALQYGKHGYTPILLGRNESKLLDVKSELAEQSVQSFIEVCDLNDIEQIKQTAAHLQETFKQIDFLINNAGIGHFGPLQDLSDEKILSMIDTNIKGTIFFTKYMLPALLKNKKGKILNIISTAGLKGKLNESVYCATKFAIRGFSESLKLELADSNITVVPVYMGGMNTPFWESETHIKDTSRLVSAEAVAKYIYEHDDGRQDIYVDKEQLG</sequence>
<keyword evidence="5" id="KW-1185">Reference proteome</keyword>
<accession>A0ABW2Q2T3</accession>
<dbReference type="InterPro" id="IPR002347">
    <property type="entry name" value="SDR_fam"/>
</dbReference>
<dbReference type="PRINTS" id="PR00081">
    <property type="entry name" value="GDHRDH"/>
</dbReference>
<dbReference type="PANTHER" id="PTHR44196">
    <property type="entry name" value="DEHYDROGENASE/REDUCTASE SDR FAMILY MEMBER 7B"/>
    <property type="match status" value="1"/>
</dbReference>
<dbReference type="EC" id="1.-.-.-" evidence="4"/>
<dbReference type="GO" id="GO:0016491">
    <property type="term" value="F:oxidoreductase activity"/>
    <property type="evidence" value="ECO:0007669"/>
    <property type="project" value="UniProtKB-KW"/>
</dbReference>